<feature type="region of interest" description="Disordered" evidence="1">
    <location>
        <begin position="995"/>
        <end position="1018"/>
    </location>
</feature>
<dbReference type="CDD" id="cd17748">
    <property type="entry name" value="BRCT_DNA_ligase_like"/>
    <property type="match status" value="1"/>
</dbReference>
<dbReference type="RefSeq" id="WP_180568101.1">
    <property type="nucleotide sequence ID" value="NZ_JACCKB010000010.1"/>
</dbReference>
<dbReference type="EMBL" id="JACCKB010000010">
    <property type="protein sequence ID" value="NYZ66069.1"/>
    <property type="molecule type" value="Genomic_DNA"/>
</dbReference>
<dbReference type="InterPro" id="IPR016024">
    <property type="entry name" value="ARM-type_fold"/>
</dbReference>
<dbReference type="SUPFAM" id="SSF52113">
    <property type="entry name" value="BRCT domain"/>
    <property type="match status" value="1"/>
</dbReference>
<name>A0A853I0E6_9GAMM</name>
<dbReference type="AlphaFoldDB" id="A0A853I0E6"/>
<evidence type="ECO:0000313" key="2">
    <source>
        <dbReference type="EMBL" id="NYZ66069.1"/>
    </source>
</evidence>
<gene>
    <name evidence="2" type="ORF">H0A36_08590</name>
</gene>
<organism evidence="2 3">
    <name type="scientific">Spartinivicinus marinus</name>
    <dbReference type="NCBI Taxonomy" id="2994442"/>
    <lineage>
        <taxon>Bacteria</taxon>
        <taxon>Pseudomonadati</taxon>
        <taxon>Pseudomonadota</taxon>
        <taxon>Gammaproteobacteria</taxon>
        <taxon>Oceanospirillales</taxon>
        <taxon>Zooshikellaceae</taxon>
        <taxon>Spartinivicinus</taxon>
    </lineage>
</organism>
<dbReference type="Gene3D" id="3.40.50.10190">
    <property type="entry name" value="BRCT domain"/>
    <property type="match status" value="1"/>
</dbReference>
<dbReference type="Proteomes" id="UP000569732">
    <property type="component" value="Unassembled WGS sequence"/>
</dbReference>
<dbReference type="SUPFAM" id="SSF48371">
    <property type="entry name" value="ARM repeat"/>
    <property type="match status" value="1"/>
</dbReference>
<accession>A0A853I0E6</accession>
<protein>
    <submittedName>
        <fullName evidence="2">BRCT domain-containing protein</fullName>
    </submittedName>
</protein>
<comment type="caution">
    <text evidence="2">The sequence shown here is derived from an EMBL/GenBank/DDBJ whole genome shotgun (WGS) entry which is preliminary data.</text>
</comment>
<reference evidence="2 3" key="1">
    <citation type="submission" date="2020-07" db="EMBL/GenBank/DDBJ databases">
        <title>Endozoicomonas sp. nov., isolated from sediment.</title>
        <authorList>
            <person name="Gu T."/>
        </authorList>
    </citation>
    <scope>NUCLEOTIDE SEQUENCE [LARGE SCALE GENOMIC DNA]</scope>
    <source>
        <strain evidence="2 3">SM1973</strain>
    </source>
</reference>
<evidence type="ECO:0000313" key="3">
    <source>
        <dbReference type="Proteomes" id="UP000569732"/>
    </source>
</evidence>
<evidence type="ECO:0000256" key="1">
    <source>
        <dbReference type="SAM" id="MobiDB-lite"/>
    </source>
</evidence>
<dbReference type="InterPro" id="IPR036420">
    <property type="entry name" value="BRCT_dom_sf"/>
</dbReference>
<sequence length="1097" mass="124877">MSLRLTLDQLHRALQVSDPQLVRLIIQLSQQIEIPEKPIRQGADTFDSFIAEISTSAFRKKPKEEQWALRVERIKALETADAEVPLTECLKLHQILFALYEKNDAFSRWCLLAVFPEIELTYGPWRALKAIFKQAEADNDTIIYGALAARFDQALASGHFKINRSTLVYLTRRAWRYLRRKGEQLPACYPDTACDVLAHYTDDTHWSHTWIANHIFYHENGQYNRNRFTFRSRPSTLLKYRAFADSWRLTPRPLFALLEQAQAEQVRRYATTALKTDFRASLREVEPQWISRLVGNQSATIDDFVIWVLDNVPRFEQTAFKTLGLHDTVLALFNSPSDNARVYAASYARTHARDLSIPSLIRLIDNSNETVRQLAFDLIQSHEPRKGIGLDNWGAILETHYGYQFAESVLLKHFSKRELTPDWYQQHLLQPASNGFDFTVKHLTQHHSNKSLGALYFSQLLEMLDYQQQRARKTIRFACEALTEFDLNSLPTDFLKATLINPKTQRYIAHWVDQGLLSPKSLELTFLKAIAFHLSWEQDAWLTALKQSKPWAKELTYSQELAETIFAWLADIRHFTPEQLSFDWLMTLVERSEPLYHDFAVDVMNRAFLPADFAPDTGEQPPSKTATSAETEINVDFGGDSFLFTGKLAKMTRSEAKNKVTTAGGSNASGVTKKLKWLVIGDDGSPLYGEGRKGSKQVKAESLIEEGAELKIISETAFLQMLTGEQREFSDDAIDAGCNRLWKMMTTPGKEDAPLTLFALSYIRHHHPDICLKETDRPVDPGAEIPADFLSFERVQPLFNDNRINIRAFALELAHWEFARWQPPIENIVALCESPYKPVRDFIAKALTADATPEHKRYRLDPDILTPDAVYSFCEAADQSARKLGMVLIEKHPRLQLPQELFRLTESPDRSVRGFVIQRFWHWYRDRGITQGWKPQLSSVATLGAKAKQQAEADQQNLGAGAPVKPTALPADHDSLEQFLRRILFEIAPGRLAKNSSSSKTAKTSKKKGNGEMINKLKPLPTRKAKLNVIETLRDIAVADNDFARYVLPLLQEFKGSRGKSEHAACLVAVTRITAKHPELSVLTTPKMGAQLKGNEQ</sequence>
<proteinExistence type="predicted"/>
<keyword evidence="3" id="KW-1185">Reference proteome</keyword>